<dbReference type="AlphaFoldDB" id="A0AAN5C1A5"/>
<comment type="caution">
    <text evidence="2">The sequence shown here is derived from an EMBL/GenBank/DDBJ whole genome shotgun (WGS) entry which is preliminary data.</text>
</comment>
<dbReference type="Proteomes" id="UP001328107">
    <property type="component" value="Unassembled WGS sequence"/>
</dbReference>
<feature type="compositionally biased region" description="Basic residues" evidence="1">
    <location>
        <begin position="21"/>
        <end position="30"/>
    </location>
</feature>
<keyword evidence="3" id="KW-1185">Reference proteome</keyword>
<accession>A0AAN5C1A5</accession>
<name>A0AAN5C1A5_9BILA</name>
<organism evidence="2 3">
    <name type="scientific">Pristionchus mayeri</name>
    <dbReference type="NCBI Taxonomy" id="1317129"/>
    <lineage>
        <taxon>Eukaryota</taxon>
        <taxon>Metazoa</taxon>
        <taxon>Ecdysozoa</taxon>
        <taxon>Nematoda</taxon>
        <taxon>Chromadorea</taxon>
        <taxon>Rhabditida</taxon>
        <taxon>Rhabditina</taxon>
        <taxon>Diplogasteromorpha</taxon>
        <taxon>Diplogasteroidea</taxon>
        <taxon>Neodiplogasteridae</taxon>
        <taxon>Pristionchus</taxon>
    </lineage>
</organism>
<evidence type="ECO:0000256" key="1">
    <source>
        <dbReference type="SAM" id="MobiDB-lite"/>
    </source>
</evidence>
<feature type="region of interest" description="Disordered" evidence="1">
    <location>
        <begin position="1"/>
        <end position="71"/>
    </location>
</feature>
<evidence type="ECO:0000313" key="3">
    <source>
        <dbReference type="Proteomes" id="UP001328107"/>
    </source>
</evidence>
<evidence type="ECO:0000313" key="2">
    <source>
        <dbReference type="EMBL" id="GMR33078.1"/>
    </source>
</evidence>
<protein>
    <submittedName>
        <fullName evidence="2">Uncharacterized protein</fullName>
    </submittedName>
</protein>
<reference evidence="3" key="1">
    <citation type="submission" date="2022-10" db="EMBL/GenBank/DDBJ databases">
        <title>Genome assembly of Pristionchus species.</title>
        <authorList>
            <person name="Yoshida K."/>
            <person name="Sommer R.J."/>
        </authorList>
    </citation>
    <scope>NUCLEOTIDE SEQUENCE [LARGE SCALE GENOMIC DNA]</scope>
    <source>
        <strain evidence="3">RS5460</strain>
    </source>
</reference>
<proteinExistence type="predicted"/>
<feature type="non-terminal residue" evidence="2">
    <location>
        <position position="154"/>
    </location>
</feature>
<feature type="compositionally biased region" description="Basic and acidic residues" evidence="1">
    <location>
        <begin position="1"/>
        <end position="20"/>
    </location>
</feature>
<gene>
    <name evidence="2" type="ORF">PMAYCL1PPCAC_03273</name>
</gene>
<feature type="non-terminal residue" evidence="2">
    <location>
        <position position="1"/>
    </location>
</feature>
<sequence>EERDRDYSNRSRSRDRERRDRDRKRGRRRRDRSESASGGEEGSHSLGSLLKKKRERDRRSPSPKAVPREVLRELESGSFDAARLSESAAAWIETRITEQVTSRVGQLETAMTERIASRPPALRWRRFCVRRSITRCRRRWQSAIGERLSRRHAV</sequence>
<dbReference type="EMBL" id="BTRK01000001">
    <property type="protein sequence ID" value="GMR33078.1"/>
    <property type="molecule type" value="Genomic_DNA"/>
</dbReference>